<dbReference type="PROSITE" id="PS00463">
    <property type="entry name" value="ZN2_CY6_FUNGAL_1"/>
    <property type="match status" value="1"/>
</dbReference>
<gene>
    <name evidence="8" type="ORF">QBC47DRAFT_295118</name>
</gene>
<evidence type="ECO:0000256" key="4">
    <source>
        <dbReference type="ARBA" id="ARBA00023163"/>
    </source>
</evidence>
<keyword evidence="9" id="KW-1185">Reference proteome</keyword>
<evidence type="ECO:0000256" key="5">
    <source>
        <dbReference type="ARBA" id="ARBA00023242"/>
    </source>
</evidence>
<feature type="region of interest" description="Disordered" evidence="6">
    <location>
        <begin position="235"/>
        <end position="257"/>
    </location>
</feature>
<dbReference type="InterPro" id="IPR036864">
    <property type="entry name" value="Zn2-C6_fun-type_DNA-bd_sf"/>
</dbReference>
<feature type="region of interest" description="Disordered" evidence="6">
    <location>
        <begin position="1"/>
        <end position="36"/>
    </location>
</feature>
<dbReference type="PANTHER" id="PTHR31845:SF39">
    <property type="entry name" value="TRANSCRIPTION FACTOR PBCR-RELATED"/>
    <property type="match status" value="1"/>
</dbReference>
<dbReference type="Pfam" id="PF00172">
    <property type="entry name" value="Zn_clus"/>
    <property type="match status" value="1"/>
</dbReference>
<dbReference type="SMART" id="SM00066">
    <property type="entry name" value="GAL4"/>
    <property type="match status" value="1"/>
</dbReference>
<feature type="domain" description="Zn(2)-C6 fungal-type" evidence="7">
    <location>
        <begin position="44"/>
        <end position="76"/>
    </location>
</feature>
<keyword evidence="3" id="KW-0238">DNA-binding</keyword>
<evidence type="ECO:0000313" key="8">
    <source>
        <dbReference type="EMBL" id="KAK1758726.1"/>
    </source>
</evidence>
<evidence type="ECO:0000313" key="9">
    <source>
        <dbReference type="Proteomes" id="UP001239445"/>
    </source>
</evidence>
<reference evidence="8" key="1">
    <citation type="submission" date="2023-06" db="EMBL/GenBank/DDBJ databases">
        <title>Genome-scale phylogeny and comparative genomics of the fungal order Sordariales.</title>
        <authorList>
            <consortium name="Lawrence Berkeley National Laboratory"/>
            <person name="Hensen N."/>
            <person name="Bonometti L."/>
            <person name="Westerberg I."/>
            <person name="Brannstrom I.O."/>
            <person name="Guillou S."/>
            <person name="Cros-Aarteil S."/>
            <person name="Calhoun S."/>
            <person name="Haridas S."/>
            <person name="Kuo A."/>
            <person name="Mondo S."/>
            <person name="Pangilinan J."/>
            <person name="Riley R."/>
            <person name="Labutti K."/>
            <person name="Andreopoulos B."/>
            <person name="Lipzen A."/>
            <person name="Chen C."/>
            <person name="Yanf M."/>
            <person name="Daum C."/>
            <person name="Ng V."/>
            <person name="Clum A."/>
            <person name="Steindorff A."/>
            <person name="Ohm R."/>
            <person name="Martin F."/>
            <person name="Silar P."/>
            <person name="Natvig D."/>
            <person name="Lalanne C."/>
            <person name="Gautier V."/>
            <person name="Ament-Velasquez S.L."/>
            <person name="Kruys A."/>
            <person name="Hutchinson M.I."/>
            <person name="Powell A.J."/>
            <person name="Barry K."/>
            <person name="Miller A.N."/>
            <person name="Grigoriev I.V."/>
            <person name="Debuchy R."/>
            <person name="Gladieux P."/>
            <person name="Thoren M.H."/>
            <person name="Johannesson H."/>
        </authorList>
    </citation>
    <scope>NUCLEOTIDE SEQUENCE</scope>
    <source>
        <strain evidence="8">PSN4</strain>
    </source>
</reference>
<dbReference type="InterPro" id="IPR001138">
    <property type="entry name" value="Zn2Cys6_DnaBD"/>
</dbReference>
<feature type="compositionally biased region" description="Polar residues" evidence="6">
    <location>
        <begin position="120"/>
        <end position="133"/>
    </location>
</feature>
<dbReference type="EMBL" id="MU839829">
    <property type="protein sequence ID" value="KAK1758726.1"/>
    <property type="molecule type" value="Genomic_DNA"/>
</dbReference>
<dbReference type="InterPro" id="IPR051089">
    <property type="entry name" value="prtT"/>
</dbReference>
<comment type="subcellular location">
    <subcellularLocation>
        <location evidence="1">Nucleus</location>
    </subcellularLocation>
</comment>
<evidence type="ECO:0000256" key="2">
    <source>
        <dbReference type="ARBA" id="ARBA00023015"/>
    </source>
</evidence>
<evidence type="ECO:0000256" key="3">
    <source>
        <dbReference type="ARBA" id="ARBA00023125"/>
    </source>
</evidence>
<dbReference type="GO" id="GO:0005634">
    <property type="term" value="C:nucleus"/>
    <property type="evidence" value="ECO:0007669"/>
    <property type="project" value="UniProtKB-SubCell"/>
</dbReference>
<evidence type="ECO:0000256" key="1">
    <source>
        <dbReference type="ARBA" id="ARBA00004123"/>
    </source>
</evidence>
<dbReference type="CDD" id="cd12148">
    <property type="entry name" value="fungal_TF_MHR"/>
    <property type="match status" value="1"/>
</dbReference>
<feature type="compositionally biased region" description="Gly residues" evidence="6">
    <location>
        <begin position="18"/>
        <end position="28"/>
    </location>
</feature>
<dbReference type="Gene3D" id="4.10.240.10">
    <property type="entry name" value="Zn(2)-C6 fungal-type DNA-binding domain"/>
    <property type="match status" value="1"/>
</dbReference>
<organism evidence="8 9">
    <name type="scientific">Echria macrotheca</name>
    <dbReference type="NCBI Taxonomy" id="438768"/>
    <lineage>
        <taxon>Eukaryota</taxon>
        <taxon>Fungi</taxon>
        <taxon>Dikarya</taxon>
        <taxon>Ascomycota</taxon>
        <taxon>Pezizomycotina</taxon>
        <taxon>Sordariomycetes</taxon>
        <taxon>Sordariomycetidae</taxon>
        <taxon>Sordariales</taxon>
        <taxon>Schizotheciaceae</taxon>
        <taxon>Echria</taxon>
    </lineage>
</organism>
<keyword evidence="2" id="KW-0805">Transcription regulation</keyword>
<feature type="region of interest" description="Disordered" evidence="6">
    <location>
        <begin position="106"/>
        <end position="140"/>
    </location>
</feature>
<dbReference type="SUPFAM" id="SSF57701">
    <property type="entry name" value="Zn2/Cys6 DNA-binding domain"/>
    <property type="match status" value="1"/>
</dbReference>
<keyword evidence="5" id="KW-0539">Nucleus</keyword>
<evidence type="ECO:0000259" key="7">
    <source>
        <dbReference type="PROSITE" id="PS50048"/>
    </source>
</evidence>
<dbReference type="GO" id="GO:0000976">
    <property type="term" value="F:transcription cis-regulatory region binding"/>
    <property type="evidence" value="ECO:0007669"/>
    <property type="project" value="TreeGrafter"/>
</dbReference>
<dbReference type="CDD" id="cd00067">
    <property type="entry name" value="GAL4"/>
    <property type="match status" value="1"/>
</dbReference>
<dbReference type="PANTHER" id="PTHR31845">
    <property type="entry name" value="FINGER DOMAIN PROTEIN, PUTATIVE-RELATED"/>
    <property type="match status" value="1"/>
</dbReference>
<evidence type="ECO:0000256" key="6">
    <source>
        <dbReference type="SAM" id="MobiDB-lite"/>
    </source>
</evidence>
<keyword evidence="4" id="KW-0804">Transcription</keyword>
<dbReference type="PROSITE" id="PS50048">
    <property type="entry name" value="ZN2_CY6_FUNGAL_2"/>
    <property type="match status" value="1"/>
</dbReference>
<dbReference type="GO" id="GO:0008270">
    <property type="term" value="F:zinc ion binding"/>
    <property type="evidence" value="ECO:0007669"/>
    <property type="project" value="InterPro"/>
</dbReference>
<proteinExistence type="predicted"/>
<dbReference type="Proteomes" id="UP001239445">
    <property type="component" value="Unassembled WGS sequence"/>
</dbReference>
<comment type="caution">
    <text evidence="8">The sequence shown here is derived from an EMBL/GenBank/DDBJ whole genome shotgun (WGS) entry which is preliminary data.</text>
</comment>
<feature type="compositionally biased region" description="Polar residues" evidence="6">
    <location>
        <begin position="235"/>
        <end position="251"/>
    </location>
</feature>
<sequence>MDSTTSPTSLATAAAAAGGSGSGSGSGGVPPPVQAQQRPRITNACEACRAAKVKCQASGQFGICRRCLDSKRECIFKTGPRTRRPRQSKRYPPFFLTLTTPSQREAALAAAPGTNPPPSTSQITTSGTATATQPGGPPRTFTIDIPMPTLTDPLTDAFEALSVHHVSAIERLGYSSSSSSAEDEDMAMHNTNGMLTIPPGAQQQQDLTWATEGSVISSMTADSLPVGASAISTPPSSLVASHSSTQNAQGQATGGVGGKQRTMAAALGLRPQFNLDSAGGLLATFRDEMLPHFPCIVIDKDGTVTDMARQRPFVLLATLAAASSSRTLQGHSLYDEEFRKILGLKFVAGGERSKELLEGLVVYVCWYPFHLRPTNKQAFQYVRMAVDIINDLEIDQDDTPFTPTALSPERLQLMRLYLATYYIASHYATAWSRPSAMPYTAFTVRCVDFFLAHQPMLGDAVLAWKVRLQRLSEETNEMRRRRSDGQTEYQVELMVKGIESQINEWESKMPREIATSAPIRVSLLFSRVFIIGAPLLKLPRNASKASKPDFSSVDPSRLAAAIPHLHALFDYFAALPAGEINAFASGDWGSMILGVILGYRMSFPLPTCPGWDDGAARKQLRFGEYLDRLCRMGGDGRDADEIGEGLLRGRQGAMDVLGASKIVLGMLRKKYNKRVAKLEKARQPKGIIATMWAAATGSSSSQDPVVQLEQQQQQQQQPGFGCPMLDGSLEPYFPYWDETFARDHLGQHGGGALGVGGGMGMGGDGMGGMEGMEGMEMAVGGDGLGGGGAGAGATAGAVAGQQQYPDLWATISMGWARDGSYRGM</sequence>
<feature type="compositionally biased region" description="Low complexity" evidence="6">
    <location>
        <begin position="1"/>
        <end position="17"/>
    </location>
</feature>
<protein>
    <recommendedName>
        <fullName evidence="7">Zn(2)-C6 fungal-type domain-containing protein</fullName>
    </recommendedName>
</protein>
<name>A0AAJ0F858_9PEZI</name>
<dbReference type="AlphaFoldDB" id="A0AAJ0F858"/>
<dbReference type="GO" id="GO:0000981">
    <property type="term" value="F:DNA-binding transcription factor activity, RNA polymerase II-specific"/>
    <property type="evidence" value="ECO:0007669"/>
    <property type="project" value="InterPro"/>
</dbReference>
<accession>A0AAJ0F858</accession>